<proteinExistence type="predicted"/>
<comment type="caution">
    <text evidence="2">The sequence shown here is derived from an EMBL/GenBank/DDBJ whole genome shotgun (WGS) entry which is preliminary data.</text>
</comment>
<dbReference type="STRING" id="307972.A0A2G8L314"/>
<dbReference type="AlphaFoldDB" id="A0A2G8L314"/>
<evidence type="ECO:0000256" key="1">
    <source>
        <dbReference type="SAM" id="MobiDB-lite"/>
    </source>
</evidence>
<sequence length="114" mass="12926">MIAKYSTSNRTTDKNAKATTSHSKSVDAKATASPKKRRKRVGRPKTLRKKKESKEKDKAEKVETDEFEMYMNSSAEKKFTFAVTLAEINRKLGKEWNGPRGNVVKETTESTPSR</sequence>
<name>A0A2G8L314_STIJA</name>
<protein>
    <submittedName>
        <fullName evidence="2">Uncharacterized protein</fullName>
    </submittedName>
</protein>
<gene>
    <name evidence="2" type="ORF">BSL78_08431</name>
</gene>
<evidence type="ECO:0000313" key="3">
    <source>
        <dbReference type="Proteomes" id="UP000230750"/>
    </source>
</evidence>
<dbReference type="Proteomes" id="UP000230750">
    <property type="component" value="Unassembled WGS sequence"/>
</dbReference>
<evidence type="ECO:0000313" key="2">
    <source>
        <dbReference type="EMBL" id="PIK54654.1"/>
    </source>
</evidence>
<dbReference type="PANTHER" id="PTHR31101">
    <property type="entry name" value="UPF0547 PROTEIN C16ORF87"/>
    <property type="match status" value="1"/>
</dbReference>
<dbReference type="EMBL" id="MRZV01000239">
    <property type="protein sequence ID" value="PIK54654.1"/>
    <property type="molecule type" value="Genomic_DNA"/>
</dbReference>
<dbReference type="InterPro" id="IPR040246">
    <property type="entry name" value="C16orf87-like"/>
</dbReference>
<feature type="region of interest" description="Disordered" evidence="1">
    <location>
        <begin position="1"/>
        <end position="62"/>
    </location>
</feature>
<keyword evidence="3" id="KW-1185">Reference proteome</keyword>
<feature type="compositionally biased region" description="Basic residues" evidence="1">
    <location>
        <begin position="34"/>
        <end position="51"/>
    </location>
</feature>
<organism evidence="2 3">
    <name type="scientific">Stichopus japonicus</name>
    <name type="common">Sea cucumber</name>
    <dbReference type="NCBI Taxonomy" id="307972"/>
    <lineage>
        <taxon>Eukaryota</taxon>
        <taxon>Metazoa</taxon>
        <taxon>Echinodermata</taxon>
        <taxon>Eleutherozoa</taxon>
        <taxon>Echinozoa</taxon>
        <taxon>Holothuroidea</taxon>
        <taxon>Aspidochirotacea</taxon>
        <taxon>Aspidochirotida</taxon>
        <taxon>Stichopodidae</taxon>
        <taxon>Apostichopus</taxon>
    </lineage>
</organism>
<accession>A0A2G8L314</accession>
<feature type="compositionally biased region" description="Polar residues" evidence="1">
    <location>
        <begin position="1"/>
        <end position="10"/>
    </location>
</feature>
<reference evidence="2 3" key="1">
    <citation type="journal article" date="2017" name="PLoS Biol.">
        <title>The sea cucumber genome provides insights into morphological evolution and visceral regeneration.</title>
        <authorList>
            <person name="Zhang X."/>
            <person name="Sun L."/>
            <person name="Yuan J."/>
            <person name="Sun Y."/>
            <person name="Gao Y."/>
            <person name="Zhang L."/>
            <person name="Li S."/>
            <person name="Dai H."/>
            <person name="Hamel J.F."/>
            <person name="Liu C."/>
            <person name="Yu Y."/>
            <person name="Liu S."/>
            <person name="Lin W."/>
            <person name="Guo K."/>
            <person name="Jin S."/>
            <person name="Xu P."/>
            <person name="Storey K.B."/>
            <person name="Huan P."/>
            <person name="Zhang T."/>
            <person name="Zhou Y."/>
            <person name="Zhang J."/>
            <person name="Lin C."/>
            <person name="Li X."/>
            <person name="Xing L."/>
            <person name="Huo D."/>
            <person name="Sun M."/>
            <person name="Wang L."/>
            <person name="Mercier A."/>
            <person name="Li F."/>
            <person name="Yang H."/>
            <person name="Xiang J."/>
        </authorList>
    </citation>
    <scope>NUCLEOTIDE SEQUENCE [LARGE SCALE GENOMIC DNA]</scope>
    <source>
        <strain evidence="2">Shaxun</strain>
        <tissue evidence="2">Muscle</tissue>
    </source>
</reference>
<dbReference type="OrthoDB" id="5981040at2759"/>
<feature type="region of interest" description="Disordered" evidence="1">
    <location>
        <begin position="94"/>
        <end position="114"/>
    </location>
</feature>
<feature type="compositionally biased region" description="Basic and acidic residues" evidence="1">
    <location>
        <begin position="52"/>
        <end position="62"/>
    </location>
</feature>